<dbReference type="InterPro" id="IPR050570">
    <property type="entry name" value="Cell_wall_metabolism_enzyme"/>
</dbReference>
<dbReference type="Gene3D" id="6.10.250.3150">
    <property type="match status" value="1"/>
</dbReference>
<dbReference type="PANTHER" id="PTHR21666">
    <property type="entry name" value="PEPTIDASE-RELATED"/>
    <property type="match status" value="1"/>
</dbReference>
<feature type="domain" description="M23ase beta-sheet core" evidence="3">
    <location>
        <begin position="312"/>
        <end position="406"/>
    </location>
</feature>
<comment type="caution">
    <text evidence="4">The sequence shown here is derived from an EMBL/GenBank/DDBJ whole genome shotgun (WGS) entry which is preliminary data.</text>
</comment>
<evidence type="ECO:0000256" key="2">
    <source>
        <dbReference type="SAM" id="Coils"/>
    </source>
</evidence>
<dbReference type="Proteomes" id="UP000229383">
    <property type="component" value="Unassembled WGS sequence"/>
</dbReference>
<dbReference type="SUPFAM" id="SSF51261">
    <property type="entry name" value="Duplicated hybrid motif"/>
    <property type="match status" value="1"/>
</dbReference>
<organism evidence="4 5">
    <name type="scientific">Candidatus Niyogibacteria bacterium CG10_big_fil_rev_8_21_14_0_10_42_19</name>
    <dbReference type="NCBI Taxonomy" id="1974725"/>
    <lineage>
        <taxon>Bacteria</taxon>
        <taxon>Candidatus Niyogiibacteriota</taxon>
    </lineage>
</organism>
<keyword evidence="1" id="KW-0732">Signal</keyword>
<dbReference type="Gene3D" id="2.70.70.10">
    <property type="entry name" value="Glucose Permease (Domain IIA)"/>
    <property type="match status" value="1"/>
</dbReference>
<proteinExistence type="predicted"/>
<feature type="coiled-coil region" evidence="2">
    <location>
        <begin position="30"/>
        <end position="85"/>
    </location>
</feature>
<dbReference type="InterPro" id="IPR016047">
    <property type="entry name" value="M23ase_b-sheet_dom"/>
</dbReference>
<dbReference type="EMBL" id="PFCN01000018">
    <property type="protein sequence ID" value="PIR70402.1"/>
    <property type="molecule type" value="Genomic_DNA"/>
</dbReference>
<keyword evidence="2" id="KW-0175">Coiled coil</keyword>
<reference evidence="5" key="1">
    <citation type="submission" date="2017-09" db="EMBL/GenBank/DDBJ databases">
        <title>Depth-based differentiation of microbial function through sediment-hosted aquifers and enrichment of novel symbionts in the deep terrestrial subsurface.</title>
        <authorList>
            <person name="Probst A.J."/>
            <person name="Ladd B."/>
            <person name="Jarett J.K."/>
            <person name="Geller-Mcgrath D.E."/>
            <person name="Sieber C.M.K."/>
            <person name="Emerson J.B."/>
            <person name="Anantharaman K."/>
            <person name="Thomas B.C."/>
            <person name="Malmstrom R."/>
            <person name="Stieglmeier M."/>
            <person name="Klingl A."/>
            <person name="Woyke T."/>
            <person name="Ryan C.M."/>
            <person name="Banfield J.F."/>
        </authorList>
    </citation>
    <scope>NUCLEOTIDE SEQUENCE [LARGE SCALE GENOMIC DNA]</scope>
</reference>
<dbReference type="Pfam" id="PF01551">
    <property type="entry name" value="Peptidase_M23"/>
    <property type="match status" value="1"/>
</dbReference>
<dbReference type="PANTHER" id="PTHR21666:SF289">
    <property type="entry name" value="L-ALA--D-GLU ENDOPEPTIDASE"/>
    <property type="match status" value="1"/>
</dbReference>
<dbReference type="AlphaFoldDB" id="A0A2H0TFT9"/>
<evidence type="ECO:0000313" key="5">
    <source>
        <dbReference type="Proteomes" id="UP000229383"/>
    </source>
</evidence>
<name>A0A2H0TFT9_9BACT</name>
<gene>
    <name evidence="4" type="ORF">COU46_01520</name>
</gene>
<evidence type="ECO:0000313" key="4">
    <source>
        <dbReference type="EMBL" id="PIR70402.1"/>
    </source>
</evidence>
<dbReference type="GO" id="GO:0004222">
    <property type="term" value="F:metalloendopeptidase activity"/>
    <property type="evidence" value="ECO:0007669"/>
    <property type="project" value="TreeGrafter"/>
</dbReference>
<sequence>MKRNLSQIAFIFVFLAALSFSIPDAKGASLKELRSQLEERGMKIEEIEKEIQEYKEEIDRTSNVAASLSNEVKKINAVISKLSADTRVTEQRIDFSELNIEKLTIEIENIETGINSDRGSLAELLRSIDDATSKSFIEILLANVSLSYFFDDLEYRDDLQGVLQTKLQDLRRQRTLAEEERLTRENEKLNLISYQKELSDRKKIEQSAKDDKAYLLNITKNEEKKYQKLLDERLKMKEALEEELKNIEQEIRIIIDPASLPPAGPGVLGWPLTDISLKSCYAGGGAFKNCVTQFFGNTDFATTNPQIYNNKGHNGIDFRAPTGTQILTSREGIVRAVGDTDAGCRGVSYGKWILIDHPNNLSTLYAHLSRISVGSNTQVNKGQVIGYSGMTGYSTGPHLHFTVYASQAVEVSTYRSKICGTLMEMPLSPANGYLNPLSYL</sequence>
<evidence type="ECO:0000256" key="1">
    <source>
        <dbReference type="ARBA" id="ARBA00022729"/>
    </source>
</evidence>
<protein>
    <recommendedName>
        <fullName evidence="3">M23ase beta-sheet core domain-containing protein</fullName>
    </recommendedName>
</protein>
<accession>A0A2H0TFT9</accession>
<evidence type="ECO:0000259" key="3">
    <source>
        <dbReference type="Pfam" id="PF01551"/>
    </source>
</evidence>
<dbReference type="InterPro" id="IPR011055">
    <property type="entry name" value="Dup_hybrid_motif"/>
</dbReference>
<dbReference type="CDD" id="cd12797">
    <property type="entry name" value="M23_peptidase"/>
    <property type="match status" value="1"/>
</dbReference>
<feature type="coiled-coil region" evidence="2">
    <location>
        <begin position="219"/>
        <end position="250"/>
    </location>
</feature>